<dbReference type="Gene3D" id="3.40.50.850">
    <property type="entry name" value="Isochorismatase-like"/>
    <property type="match status" value="1"/>
</dbReference>
<proteinExistence type="predicted"/>
<dbReference type="AlphaFoldDB" id="K0BBR0"/>
<name>K0BBR0_9ARCH</name>
<reference evidence="3 4" key="1">
    <citation type="journal article" date="2012" name="J. Bacteriol.">
        <title>Draft Genome Sequence of an Ammonia-Oxidizing Archaeon, "Candidatus Nitrosopumilus sediminis" AR2, from Svalbard in the Arctic Circle.</title>
        <authorList>
            <person name="Park S.J."/>
            <person name="Kim J.G."/>
            <person name="Jung M.Y."/>
            <person name="Kim S.J."/>
            <person name="Cha I.T."/>
            <person name="Ghai R."/>
            <person name="Martin-Cuadrado A.B."/>
            <person name="Rodriguez-Valera F."/>
            <person name="Rhee S.K."/>
        </authorList>
    </citation>
    <scope>NUCLEOTIDE SEQUENCE [LARGE SCALE GENOMIC DNA]</scope>
    <source>
        <strain evidence="3 4">AR2</strain>
    </source>
</reference>
<dbReference type="InterPro" id="IPR000868">
    <property type="entry name" value="Isochorismatase-like_dom"/>
</dbReference>
<sequence length="215" mass="24828">MKNKYRYGVILIEPKWHVDVKTSSKITLVVVDMQKLFLTEKKSPWMNKKLLSIIPNIKKLIENSKIQNVIFTRFTPPKNWQKEKDSWQTYYRMNQKITPDVIGTGAYGLIDDFTSYISNSVIVSRKKSASIFMTGNFHSIIKKKSTKILIFTGIETDYCVLSSVLDAIHLGYYVIVVMDACASSKKQGQKHARGIFDRFPEQLWVTSTNDLINYL</sequence>
<dbReference type="GeneID" id="13697600"/>
<dbReference type="GO" id="GO:0016787">
    <property type="term" value="F:hydrolase activity"/>
    <property type="evidence" value="ECO:0007669"/>
    <property type="project" value="UniProtKB-KW"/>
</dbReference>
<protein>
    <submittedName>
        <fullName evidence="3">Isochorismatase hydrolase</fullName>
    </submittedName>
</protein>
<dbReference type="STRING" id="1229909.NSED_02920"/>
<dbReference type="Pfam" id="PF00857">
    <property type="entry name" value="Isochorismatase"/>
    <property type="match status" value="1"/>
</dbReference>
<dbReference type="Proteomes" id="UP000006100">
    <property type="component" value="Chromosome"/>
</dbReference>
<dbReference type="InterPro" id="IPR036380">
    <property type="entry name" value="Isochorismatase-like_sf"/>
</dbReference>
<dbReference type="PANTHER" id="PTHR43540">
    <property type="entry name" value="PEROXYUREIDOACRYLATE/UREIDOACRYLATE AMIDOHYDROLASE-RELATED"/>
    <property type="match status" value="1"/>
</dbReference>
<evidence type="ECO:0000256" key="1">
    <source>
        <dbReference type="ARBA" id="ARBA00022801"/>
    </source>
</evidence>
<dbReference type="InterPro" id="IPR050272">
    <property type="entry name" value="Isochorismatase-like_hydrls"/>
</dbReference>
<dbReference type="EMBL" id="CP003843">
    <property type="protein sequence ID" value="AFS82390.1"/>
    <property type="molecule type" value="Genomic_DNA"/>
</dbReference>
<dbReference type="KEGG" id="nir:NSED_02920"/>
<evidence type="ECO:0000313" key="4">
    <source>
        <dbReference type="Proteomes" id="UP000006100"/>
    </source>
</evidence>
<gene>
    <name evidence="3" type="ORF">NSED_02920</name>
</gene>
<accession>K0BBR0</accession>
<dbReference type="HOGENOM" id="CLU_091983_0_0_2"/>
<evidence type="ECO:0000313" key="3">
    <source>
        <dbReference type="EMBL" id="AFS82390.1"/>
    </source>
</evidence>
<dbReference type="RefSeq" id="WP_014964762.1">
    <property type="nucleotide sequence ID" value="NC_018656.1"/>
</dbReference>
<keyword evidence="1 3" id="KW-0378">Hydrolase</keyword>
<dbReference type="eggNOG" id="arCOG01943">
    <property type="taxonomic scope" value="Archaea"/>
</dbReference>
<feature type="domain" description="Isochorismatase-like" evidence="2">
    <location>
        <begin position="28"/>
        <end position="208"/>
    </location>
</feature>
<dbReference type="PANTHER" id="PTHR43540:SF6">
    <property type="entry name" value="ISOCHORISMATASE-LIKE DOMAIN-CONTAINING PROTEIN"/>
    <property type="match status" value="1"/>
</dbReference>
<keyword evidence="4" id="KW-1185">Reference proteome</keyword>
<organism evidence="3 4">
    <name type="scientific">Candidatus Nitrosopumilus sediminis</name>
    <dbReference type="NCBI Taxonomy" id="1229909"/>
    <lineage>
        <taxon>Archaea</taxon>
        <taxon>Nitrososphaerota</taxon>
        <taxon>Nitrososphaeria</taxon>
        <taxon>Nitrosopumilales</taxon>
        <taxon>Nitrosopumilaceae</taxon>
        <taxon>Nitrosopumilus</taxon>
    </lineage>
</organism>
<dbReference type="CDD" id="cd00431">
    <property type="entry name" value="cysteine_hydrolases"/>
    <property type="match status" value="1"/>
</dbReference>
<dbReference type="SUPFAM" id="SSF52499">
    <property type="entry name" value="Isochorismatase-like hydrolases"/>
    <property type="match status" value="1"/>
</dbReference>
<dbReference type="PATRIC" id="fig|1229909.8.peg.620"/>
<evidence type="ECO:0000259" key="2">
    <source>
        <dbReference type="Pfam" id="PF00857"/>
    </source>
</evidence>